<evidence type="ECO:0000259" key="7">
    <source>
        <dbReference type="Pfam" id="PF25963"/>
    </source>
</evidence>
<evidence type="ECO:0000256" key="4">
    <source>
        <dbReference type="ARBA" id="ARBA00022989"/>
    </source>
</evidence>
<name>D5WWG3_KYRT2</name>
<dbReference type="AlphaFoldDB" id="D5WWG3"/>
<dbReference type="InterPro" id="IPR058634">
    <property type="entry name" value="AaeA-lik-b-barrel"/>
</dbReference>
<dbReference type="SUPFAM" id="SSF51230">
    <property type="entry name" value="Single hybrid motif"/>
    <property type="match status" value="1"/>
</dbReference>
<proteinExistence type="inferred from homology"/>
<organism evidence="9 10">
    <name type="scientific">Kyrpidia tusciae (strain DSM 2912 / NBRC 15312 / T2)</name>
    <name type="common">Bacillus tusciae</name>
    <dbReference type="NCBI Taxonomy" id="562970"/>
    <lineage>
        <taxon>Bacteria</taxon>
        <taxon>Bacillati</taxon>
        <taxon>Bacillota</taxon>
        <taxon>Bacilli</taxon>
        <taxon>Bacillales</taxon>
        <taxon>Alicyclobacillaceae</taxon>
        <taxon>Kyrpidia</taxon>
    </lineage>
</organism>
<dbReference type="PANTHER" id="PTHR30386:SF26">
    <property type="entry name" value="TRANSPORT PROTEIN COMB"/>
    <property type="match status" value="1"/>
</dbReference>
<dbReference type="InterPro" id="IPR011053">
    <property type="entry name" value="Single_hybrid_motif"/>
</dbReference>
<evidence type="ECO:0000313" key="9">
    <source>
        <dbReference type="EMBL" id="ADG07728.1"/>
    </source>
</evidence>
<evidence type="ECO:0000256" key="5">
    <source>
        <dbReference type="ARBA" id="ARBA00023136"/>
    </source>
</evidence>
<accession>D5WWG3</accession>
<dbReference type="EMBL" id="CP002017">
    <property type="protein sequence ID" value="ADG07728.1"/>
    <property type="molecule type" value="Genomic_DNA"/>
</dbReference>
<dbReference type="InterPro" id="IPR050739">
    <property type="entry name" value="MFP"/>
</dbReference>
<dbReference type="RefSeq" id="WP_013077007.1">
    <property type="nucleotide sequence ID" value="NC_014098.1"/>
</dbReference>
<dbReference type="KEGG" id="bts:Btus_3114"/>
<dbReference type="OrthoDB" id="9811754at2"/>
<evidence type="ECO:0000256" key="3">
    <source>
        <dbReference type="ARBA" id="ARBA00022692"/>
    </source>
</evidence>
<dbReference type="PANTHER" id="PTHR30386">
    <property type="entry name" value="MEMBRANE FUSION SUBUNIT OF EMRAB-TOLC MULTIDRUG EFFLUX PUMP"/>
    <property type="match status" value="1"/>
</dbReference>
<dbReference type="InterPro" id="IPR058635">
    <property type="entry name" value="BSH_YhbJ"/>
</dbReference>
<feature type="domain" description="YhbJ barrel-sandwich hybrid" evidence="8">
    <location>
        <begin position="45"/>
        <end position="116"/>
    </location>
</feature>
<dbReference type="STRING" id="562970.Btus_3114"/>
<dbReference type="GO" id="GO:0055085">
    <property type="term" value="P:transmembrane transport"/>
    <property type="evidence" value="ECO:0007669"/>
    <property type="project" value="InterPro"/>
</dbReference>
<keyword evidence="5 6" id="KW-0472">Membrane</keyword>
<keyword evidence="10" id="KW-1185">Reference proteome</keyword>
<gene>
    <name evidence="9" type="ordered locus">Btus_3114</name>
</gene>
<dbReference type="Proteomes" id="UP000002368">
    <property type="component" value="Chromosome"/>
</dbReference>
<comment type="similarity">
    <text evidence="2">Belongs to the membrane fusion protein (MFP) (TC 8.A.1) family.</text>
</comment>
<dbReference type="Gene3D" id="2.40.30.170">
    <property type="match status" value="1"/>
</dbReference>
<evidence type="ECO:0000256" key="2">
    <source>
        <dbReference type="ARBA" id="ARBA00009477"/>
    </source>
</evidence>
<reference evidence="9 10" key="1">
    <citation type="journal article" date="2011" name="Stand. Genomic Sci.">
        <title>Complete genome sequence of the thermophilic, hydrogen-oxidizing Bacillus tusciae type strain (T2) and reclassification in the new genus, Kyrpidia gen. nov. as Kyrpidia tusciae comb. nov. and emendation of the family Alicyclobacillaceae da Costa and Rainey, 2010.</title>
        <authorList>
            <person name="Klenk H.P."/>
            <person name="Lapidus A."/>
            <person name="Chertkov O."/>
            <person name="Copeland A."/>
            <person name="Del Rio T.G."/>
            <person name="Nolan M."/>
            <person name="Lucas S."/>
            <person name="Chen F."/>
            <person name="Tice H."/>
            <person name="Cheng J.F."/>
            <person name="Han C."/>
            <person name="Bruce D."/>
            <person name="Goodwin L."/>
            <person name="Pitluck S."/>
            <person name="Pati A."/>
            <person name="Ivanova N."/>
            <person name="Mavromatis K."/>
            <person name="Daum C."/>
            <person name="Chen A."/>
            <person name="Palaniappan K."/>
            <person name="Chang Y.J."/>
            <person name="Land M."/>
            <person name="Hauser L."/>
            <person name="Jeffries C.D."/>
            <person name="Detter J.C."/>
            <person name="Rohde M."/>
            <person name="Abt B."/>
            <person name="Pukall R."/>
            <person name="Goker M."/>
            <person name="Bristow J."/>
            <person name="Markowitz V."/>
            <person name="Hugenholtz P."/>
            <person name="Eisen J.A."/>
        </authorList>
    </citation>
    <scope>NUCLEOTIDE SEQUENCE [LARGE SCALE GENOMIC DNA]</scope>
    <source>
        <strain evidence="9 10">DSM 2912</strain>
    </source>
</reference>
<feature type="transmembrane region" description="Helical" evidence="6">
    <location>
        <begin position="7"/>
        <end position="28"/>
    </location>
</feature>
<dbReference type="eggNOG" id="COG1566">
    <property type="taxonomic scope" value="Bacteria"/>
</dbReference>
<dbReference type="GO" id="GO:0016020">
    <property type="term" value="C:membrane"/>
    <property type="evidence" value="ECO:0007669"/>
    <property type="project" value="UniProtKB-SubCell"/>
</dbReference>
<feature type="domain" description="p-hydroxybenzoic acid efflux pump subunit AaeA-like beta-barrel" evidence="7">
    <location>
        <begin position="120"/>
        <end position="210"/>
    </location>
</feature>
<comment type="subcellular location">
    <subcellularLocation>
        <location evidence="1">Membrane</location>
        <topology evidence="1">Single-pass membrane protein</topology>
    </subcellularLocation>
</comment>
<protein>
    <submittedName>
        <fullName evidence="9">Secretion protein HlyD family protein</fullName>
    </submittedName>
</protein>
<evidence type="ECO:0000256" key="1">
    <source>
        <dbReference type="ARBA" id="ARBA00004167"/>
    </source>
</evidence>
<dbReference type="Pfam" id="PF25997">
    <property type="entry name" value="BSH_YhbJ"/>
    <property type="match status" value="1"/>
</dbReference>
<evidence type="ECO:0000313" key="10">
    <source>
        <dbReference type="Proteomes" id="UP000002368"/>
    </source>
</evidence>
<evidence type="ECO:0000259" key="8">
    <source>
        <dbReference type="Pfam" id="PF25997"/>
    </source>
</evidence>
<dbReference type="Pfam" id="PF25963">
    <property type="entry name" value="Beta-barrel_AAEA"/>
    <property type="match status" value="1"/>
</dbReference>
<sequence>MKASRMILFNLIALVILAALVLGGYYYLYQRWNYIATDDARVWADLVPVSPAVPGRLSGWKGTVGQTFNQGDTIGQIDGAGDAGRITAPISGSIIQSNVADGQIVSPGQPLATMADMKKLYILANIEETRIADVNIGADVDVTVDADPGTTIKGRVDQVGLAANSVFSLFPQQNTTGNYTRVVQRIPVKISMSAYDQDIVPGMNATVRIHKS</sequence>
<dbReference type="Gene3D" id="2.40.50.100">
    <property type="match status" value="1"/>
</dbReference>
<dbReference type="HOGENOM" id="CLU_018816_11_0_9"/>
<keyword evidence="3 6" id="KW-0812">Transmembrane</keyword>
<keyword evidence="4 6" id="KW-1133">Transmembrane helix</keyword>
<evidence type="ECO:0000256" key="6">
    <source>
        <dbReference type="SAM" id="Phobius"/>
    </source>
</evidence>